<dbReference type="Proteomes" id="UP000196531">
    <property type="component" value="Unassembled WGS sequence"/>
</dbReference>
<feature type="domain" description="ApaG" evidence="1">
    <location>
        <begin position="8"/>
        <end position="133"/>
    </location>
</feature>
<evidence type="ECO:0000259" key="1">
    <source>
        <dbReference type="PROSITE" id="PS51087"/>
    </source>
</evidence>
<evidence type="ECO:0000313" key="3">
    <source>
        <dbReference type="Proteomes" id="UP000196531"/>
    </source>
</evidence>
<dbReference type="InterPro" id="IPR036767">
    <property type="entry name" value="ApaG_sf"/>
</dbReference>
<protein>
    <recommendedName>
        <fullName evidence="1">ApaG domain-containing protein</fullName>
    </recommendedName>
</protein>
<dbReference type="Gene3D" id="2.60.40.1470">
    <property type="entry name" value="ApaG domain"/>
    <property type="match status" value="1"/>
</dbReference>
<comment type="caution">
    <text evidence="2">The sequence shown here is derived from an EMBL/GenBank/DDBJ whole genome shotgun (WGS) entry which is preliminary data.</text>
</comment>
<accession>A0A1Y5FCW7</accession>
<reference evidence="3" key="1">
    <citation type="journal article" date="2017" name="Proc. Natl. Acad. Sci. U.S.A.">
        <title>Simulation of Deepwater Horizon oil plume reveals substrate specialization within a complex community of hydrocarbon-degraders.</title>
        <authorList>
            <person name="Hu P."/>
            <person name="Dubinsky E.A."/>
            <person name="Probst A.J."/>
            <person name="Wang J."/>
            <person name="Sieber C.M.K."/>
            <person name="Tom L.M."/>
            <person name="Gardinali P."/>
            <person name="Banfield J.F."/>
            <person name="Atlas R.M."/>
            <person name="Andersen G.L."/>
        </authorList>
    </citation>
    <scope>NUCLEOTIDE SEQUENCE [LARGE SCALE GENOMIC DNA]</scope>
</reference>
<dbReference type="PROSITE" id="PS51087">
    <property type="entry name" value="APAG"/>
    <property type="match status" value="1"/>
</dbReference>
<dbReference type="EMBL" id="MAAO01000006">
    <property type="protein sequence ID" value="OUR96472.1"/>
    <property type="molecule type" value="Genomic_DNA"/>
</dbReference>
<dbReference type="PANTHER" id="PTHR47191:SF2">
    <property type="entry name" value="OS05G0170800 PROTEIN"/>
    <property type="match status" value="1"/>
</dbReference>
<gene>
    <name evidence="2" type="ORF">A9Q84_08980</name>
</gene>
<dbReference type="InterPro" id="IPR050718">
    <property type="entry name" value="ApaG-like"/>
</dbReference>
<dbReference type="InterPro" id="IPR007474">
    <property type="entry name" value="ApaG_domain"/>
</dbReference>
<dbReference type="SUPFAM" id="SSF110069">
    <property type="entry name" value="ApaG-like"/>
    <property type="match status" value="1"/>
</dbReference>
<organism evidence="2 3">
    <name type="scientific">Halobacteriovorax marinus</name>
    <dbReference type="NCBI Taxonomy" id="97084"/>
    <lineage>
        <taxon>Bacteria</taxon>
        <taxon>Pseudomonadati</taxon>
        <taxon>Bdellovibrionota</taxon>
        <taxon>Bacteriovoracia</taxon>
        <taxon>Bacteriovoracales</taxon>
        <taxon>Halobacteriovoraceae</taxon>
        <taxon>Halobacteriovorax</taxon>
    </lineage>
</organism>
<name>A0A1Y5FCW7_9BACT</name>
<proteinExistence type="predicted"/>
<dbReference type="AlphaFoldDB" id="A0A1Y5FCW7"/>
<dbReference type="PANTHER" id="PTHR47191">
    <property type="entry name" value="OS05G0170800 PROTEIN"/>
    <property type="match status" value="1"/>
</dbReference>
<dbReference type="Pfam" id="PF04379">
    <property type="entry name" value="DUF525"/>
    <property type="match status" value="1"/>
</dbReference>
<evidence type="ECO:0000313" key="2">
    <source>
        <dbReference type="EMBL" id="OUR96472.1"/>
    </source>
</evidence>
<sequence length="147" mass="17252">MLIESTYIETTRDIRVEITPTYLEEKSIPLENDYVFQYSIKIINSNKSDIQILGEEITIRDGRLEEFTLECDEVNGEQACIPFNDSYNYTSYCPIQTSTGNLRGHFWARDIQSGEIFQINIPLIFFRTIDTPTEFVELYRPLYSYSM</sequence>